<dbReference type="SMART" id="SM00255">
    <property type="entry name" value="TIR"/>
    <property type="match status" value="1"/>
</dbReference>
<protein>
    <submittedName>
        <fullName evidence="9">Uncharacterized protein LOC114452120</fullName>
    </submittedName>
</protein>
<keyword evidence="8" id="KW-1185">Reference proteome</keyword>
<feature type="transmembrane region" description="Helical" evidence="6">
    <location>
        <begin position="235"/>
        <end position="261"/>
    </location>
</feature>
<dbReference type="PANTHER" id="PTHR24365">
    <property type="entry name" value="TOLL-LIKE RECEPTOR"/>
    <property type="match status" value="1"/>
</dbReference>
<reference evidence="9" key="1">
    <citation type="submission" date="2025-08" db="UniProtKB">
        <authorList>
            <consortium name="RefSeq"/>
        </authorList>
    </citation>
    <scope>IDENTIFICATION</scope>
</reference>
<dbReference type="Pfam" id="PF13676">
    <property type="entry name" value="TIR_2"/>
    <property type="match status" value="1"/>
</dbReference>
<dbReference type="InterPro" id="IPR035897">
    <property type="entry name" value="Toll_tir_struct_dom_sf"/>
</dbReference>
<dbReference type="GO" id="GO:0007165">
    <property type="term" value="P:signal transduction"/>
    <property type="evidence" value="ECO:0007669"/>
    <property type="project" value="InterPro"/>
</dbReference>
<dbReference type="SUPFAM" id="SSF52200">
    <property type="entry name" value="Toll/Interleukin receptor TIR domain"/>
    <property type="match status" value="1"/>
</dbReference>
<name>A0A6P7KFN4_9TELE</name>
<dbReference type="Proteomes" id="UP000515145">
    <property type="component" value="Chromosome 19"/>
</dbReference>
<gene>
    <name evidence="9" type="primary">LOC114452120</name>
</gene>
<evidence type="ECO:0000313" key="8">
    <source>
        <dbReference type="Proteomes" id="UP000515145"/>
    </source>
</evidence>
<evidence type="ECO:0000256" key="3">
    <source>
        <dbReference type="ARBA" id="ARBA00022729"/>
    </source>
</evidence>
<keyword evidence="2 6" id="KW-0812">Transmembrane</keyword>
<dbReference type="GO" id="GO:0038023">
    <property type="term" value="F:signaling receptor activity"/>
    <property type="evidence" value="ECO:0007669"/>
    <property type="project" value="TreeGrafter"/>
</dbReference>
<dbReference type="InParanoid" id="A0A6P7KFN4"/>
<evidence type="ECO:0000313" key="9">
    <source>
        <dbReference type="RefSeq" id="XP_028287047.1"/>
    </source>
</evidence>
<dbReference type="PANTHER" id="PTHR24365:SF541">
    <property type="entry name" value="PROTEIN TOLL-RELATED"/>
    <property type="match status" value="1"/>
</dbReference>
<comment type="subcellular location">
    <subcellularLocation>
        <location evidence="1">Membrane</location>
    </subcellularLocation>
</comment>
<evidence type="ECO:0000256" key="6">
    <source>
        <dbReference type="SAM" id="Phobius"/>
    </source>
</evidence>
<accession>A0A6P7KFN4</accession>
<evidence type="ECO:0000256" key="4">
    <source>
        <dbReference type="ARBA" id="ARBA00022989"/>
    </source>
</evidence>
<dbReference type="InterPro" id="IPR000157">
    <property type="entry name" value="TIR_dom"/>
</dbReference>
<evidence type="ECO:0000256" key="5">
    <source>
        <dbReference type="ARBA" id="ARBA00023136"/>
    </source>
</evidence>
<feature type="transmembrane region" description="Helical" evidence="6">
    <location>
        <begin position="273"/>
        <end position="299"/>
    </location>
</feature>
<dbReference type="GO" id="GO:0005886">
    <property type="term" value="C:plasma membrane"/>
    <property type="evidence" value="ECO:0007669"/>
    <property type="project" value="TreeGrafter"/>
</dbReference>
<feature type="domain" description="TIR" evidence="7">
    <location>
        <begin position="27"/>
        <end position="152"/>
    </location>
</feature>
<evidence type="ECO:0000256" key="2">
    <source>
        <dbReference type="ARBA" id="ARBA00022692"/>
    </source>
</evidence>
<dbReference type="PROSITE" id="PS50104">
    <property type="entry name" value="TIR"/>
    <property type="match status" value="1"/>
</dbReference>
<dbReference type="AlphaFoldDB" id="A0A6P7KFN4"/>
<dbReference type="GeneID" id="114452120"/>
<sequence>MEGVPFDNADIHPAPLVHGPPTLRDGECFHVFISYSSIDHRWTYSLINQLESHGLKVCYHERDFTPGRTVLENMSECIQESQKVMLVLSPEFLKSRWCLLEANMSLFRDCLQRKPIIPVLLEPGVSVPLHLCHITYLEVSDPDFMNKLLKVLCTPNQQLHGSTVVPFQPPSIYNGKALQPLTAVDDEGLNKWESGQFSDMNVPDQLRLIIEDQEKYKRAVRIINRVSKKVWLRPFWVRLLTYFIGVVFLILMVSFSFFLTIELVSDPFPNHKINTSVIVIAVCSLFLYPLGLLFQLALWKNDDEKYILREIQKAVGEANVILSQEKVLLGCQSNSKMYPVYVSLDGCKQEFAVTFTEQGQAEEMFQRAVLCFSSGYAYSLAKRHFPFALPTSSGHLEGGVCFCQYVSEQLNRREWK</sequence>
<keyword evidence="5 6" id="KW-0472">Membrane</keyword>
<keyword evidence="3" id="KW-0732">Signal</keyword>
<dbReference type="Gene3D" id="3.40.50.10140">
    <property type="entry name" value="Toll/interleukin-1 receptor homology (TIR) domain"/>
    <property type="match status" value="1"/>
</dbReference>
<keyword evidence="4 6" id="KW-1133">Transmembrane helix</keyword>
<organism evidence="8 9">
    <name type="scientific">Parambassis ranga</name>
    <name type="common">Indian glassy fish</name>
    <dbReference type="NCBI Taxonomy" id="210632"/>
    <lineage>
        <taxon>Eukaryota</taxon>
        <taxon>Metazoa</taxon>
        <taxon>Chordata</taxon>
        <taxon>Craniata</taxon>
        <taxon>Vertebrata</taxon>
        <taxon>Euteleostomi</taxon>
        <taxon>Actinopterygii</taxon>
        <taxon>Neopterygii</taxon>
        <taxon>Teleostei</taxon>
        <taxon>Neoteleostei</taxon>
        <taxon>Acanthomorphata</taxon>
        <taxon>Ovalentaria</taxon>
        <taxon>Ambassidae</taxon>
        <taxon>Parambassis</taxon>
    </lineage>
</organism>
<evidence type="ECO:0000256" key="1">
    <source>
        <dbReference type="ARBA" id="ARBA00004370"/>
    </source>
</evidence>
<proteinExistence type="predicted"/>
<evidence type="ECO:0000259" key="7">
    <source>
        <dbReference type="PROSITE" id="PS50104"/>
    </source>
</evidence>
<dbReference type="OrthoDB" id="1081807at2759"/>
<dbReference type="RefSeq" id="XP_028287047.1">
    <property type="nucleotide sequence ID" value="XM_028431246.1"/>
</dbReference>